<protein>
    <recommendedName>
        <fullName evidence="3">Outer membrane protein beta-barrel domain-containing protein</fullName>
    </recommendedName>
</protein>
<organism evidence="1 2">
    <name type="scientific">Parabacteroides segnis</name>
    <dbReference type="NCBI Taxonomy" id="2763058"/>
    <lineage>
        <taxon>Bacteria</taxon>
        <taxon>Pseudomonadati</taxon>
        <taxon>Bacteroidota</taxon>
        <taxon>Bacteroidia</taxon>
        <taxon>Bacteroidales</taxon>
        <taxon>Tannerellaceae</taxon>
        <taxon>Parabacteroides</taxon>
    </lineage>
</organism>
<dbReference type="Proteomes" id="UP000644010">
    <property type="component" value="Unassembled WGS sequence"/>
</dbReference>
<gene>
    <name evidence="1" type="ORF">H8S77_22630</name>
</gene>
<proteinExistence type="predicted"/>
<evidence type="ECO:0000313" key="2">
    <source>
        <dbReference type="Proteomes" id="UP000644010"/>
    </source>
</evidence>
<dbReference type="RefSeq" id="WP_186961305.1">
    <property type="nucleotide sequence ID" value="NZ_JACOOI010000035.1"/>
</dbReference>
<keyword evidence="2" id="KW-1185">Reference proteome</keyword>
<name>A0ABR7E7E2_9BACT</name>
<evidence type="ECO:0000313" key="1">
    <source>
        <dbReference type="EMBL" id="MBC5645678.1"/>
    </source>
</evidence>
<sequence>MKQYLFIMLFFLIPFFSKGQRECNPVRYQVTVSTGIPMSTPSTVPFALEGRALYSFSSRFAAGVGTGFSLYDKEALIPLTGNLQFNLLKPGRFTPYLDCAAGYSFAPTSKVDGGFYLFPSVGIRMNLLSDKEMLFSLGYGLQDLKRLQEYSTPYLDSSYEESLSFHSLSFKLGIVF</sequence>
<dbReference type="EMBL" id="JACOOI010000035">
    <property type="protein sequence ID" value="MBC5645678.1"/>
    <property type="molecule type" value="Genomic_DNA"/>
</dbReference>
<evidence type="ECO:0008006" key="3">
    <source>
        <dbReference type="Google" id="ProtNLM"/>
    </source>
</evidence>
<comment type="caution">
    <text evidence="1">The sequence shown here is derived from an EMBL/GenBank/DDBJ whole genome shotgun (WGS) entry which is preliminary data.</text>
</comment>
<reference evidence="1 2" key="1">
    <citation type="submission" date="2020-08" db="EMBL/GenBank/DDBJ databases">
        <title>Genome public.</title>
        <authorList>
            <person name="Liu C."/>
            <person name="Sun Q."/>
        </authorList>
    </citation>
    <scope>NUCLEOTIDE SEQUENCE [LARGE SCALE GENOMIC DNA]</scope>
    <source>
        <strain evidence="1 2">BX2</strain>
    </source>
</reference>
<accession>A0ABR7E7E2</accession>